<gene>
    <name evidence="8" type="ORF">B0H15DRAFT_777938</name>
</gene>
<feature type="transmembrane region" description="Helical" evidence="7">
    <location>
        <begin position="396"/>
        <end position="415"/>
    </location>
</feature>
<feature type="transmembrane region" description="Helical" evidence="7">
    <location>
        <begin position="357"/>
        <end position="376"/>
    </location>
</feature>
<feature type="transmembrane region" description="Helical" evidence="7">
    <location>
        <begin position="422"/>
        <end position="447"/>
    </location>
</feature>
<accession>A0AAD6U6C1</accession>
<sequence>MPSDFPQRAAVRQPGLRRRRMSAPVQRYAPPRLPPCRPLPVSLDALDLSPASPAQALASLRFLMLSYLAHLENRLSSLETKDAREWASTALDMLHAIRADVCSHLPDIDLKSHLPDMDLKSHFPDMDDLKSHLPDIDLTSHLPDIDLKSHLRDLDLRLPDMDFDFDFDFHLPEMHLPDMRLPDIDLAALAARWHDLDISSYVPTLSARLRGLHAHLAAFDITAQALAPPALANFLVEVDAFLGELPRPSLPRALSSGINMLPSADEEADIRRALALSADGTGLITYTDLPVAWQNNPFVIHGYRFIPLHRPHLLFLSVFRLHNETLNIHTHLLPLVVWGAAFALSSGEESGRDGAEVLFTLFALACLASSALWHTMSGCAHRDSMETCARIDYVGIGWLIATSIATIVHHGYACAEAAYHPVGGACLALCFVCGVSGNILPFCQWFNRVENRLWRLGFFVGISFSALAPLAGIAAMQGWGTMLRFVSPIGSSLLFYIVGLVIYAAQVPECLLSPRVQRAFDAVGMGSHAVWHVCIVLAMRAHREGIREMGRRAGVAGCAVGGLGGG</sequence>
<evidence type="ECO:0000256" key="7">
    <source>
        <dbReference type="SAM" id="Phobius"/>
    </source>
</evidence>
<keyword evidence="5" id="KW-0479">Metal-binding</keyword>
<protein>
    <submittedName>
        <fullName evidence="8">Hemolysin-III related-domain-containing protein</fullName>
    </submittedName>
</protein>
<dbReference type="EMBL" id="JARJCN010000019">
    <property type="protein sequence ID" value="KAJ7091882.1"/>
    <property type="molecule type" value="Genomic_DNA"/>
</dbReference>
<feature type="binding site" evidence="5">
    <location>
        <position position="374"/>
    </location>
    <ligand>
        <name>Zn(2+)</name>
        <dbReference type="ChEBI" id="CHEBI:29105"/>
    </ligand>
</feature>
<evidence type="ECO:0000313" key="9">
    <source>
        <dbReference type="Proteomes" id="UP001222325"/>
    </source>
</evidence>
<dbReference type="PANTHER" id="PTHR20855">
    <property type="entry name" value="ADIPOR/PROGESTIN RECEPTOR-RELATED"/>
    <property type="match status" value="1"/>
</dbReference>
<dbReference type="Pfam" id="PF03006">
    <property type="entry name" value="HlyIII"/>
    <property type="match status" value="1"/>
</dbReference>
<feature type="binding site" evidence="5">
    <location>
        <position position="532"/>
    </location>
    <ligand>
        <name>Zn(2+)</name>
        <dbReference type="ChEBI" id="CHEBI:29105"/>
    </ligand>
</feature>
<evidence type="ECO:0000256" key="4">
    <source>
        <dbReference type="ARBA" id="ARBA00023136"/>
    </source>
</evidence>
<name>A0AAD6U6C1_9AGAR</name>
<evidence type="ECO:0000256" key="1">
    <source>
        <dbReference type="ARBA" id="ARBA00004141"/>
    </source>
</evidence>
<organism evidence="8 9">
    <name type="scientific">Mycena belliarum</name>
    <dbReference type="NCBI Taxonomy" id="1033014"/>
    <lineage>
        <taxon>Eukaryota</taxon>
        <taxon>Fungi</taxon>
        <taxon>Dikarya</taxon>
        <taxon>Basidiomycota</taxon>
        <taxon>Agaricomycotina</taxon>
        <taxon>Agaricomycetes</taxon>
        <taxon>Agaricomycetidae</taxon>
        <taxon>Agaricales</taxon>
        <taxon>Marasmiineae</taxon>
        <taxon>Mycenaceae</taxon>
        <taxon>Mycena</taxon>
    </lineage>
</organism>
<evidence type="ECO:0000256" key="5">
    <source>
        <dbReference type="PIRSR" id="PIRSR604254-1"/>
    </source>
</evidence>
<evidence type="ECO:0000256" key="6">
    <source>
        <dbReference type="SAM" id="MobiDB-lite"/>
    </source>
</evidence>
<feature type="transmembrane region" description="Helical" evidence="7">
    <location>
        <begin position="453"/>
        <end position="473"/>
    </location>
</feature>
<keyword evidence="9" id="KW-1185">Reference proteome</keyword>
<comment type="subcellular location">
    <subcellularLocation>
        <location evidence="1">Membrane</location>
        <topology evidence="1">Multi-pass membrane protein</topology>
    </subcellularLocation>
</comment>
<dbReference type="GO" id="GO:0038023">
    <property type="term" value="F:signaling receptor activity"/>
    <property type="evidence" value="ECO:0007669"/>
    <property type="project" value="TreeGrafter"/>
</dbReference>
<reference evidence="8" key="1">
    <citation type="submission" date="2023-03" db="EMBL/GenBank/DDBJ databases">
        <title>Massive genome expansion in bonnet fungi (Mycena s.s.) driven by repeated elements and novel gene families across ecological guilds.</title>
        <authorList>
            <consortium name="Lawrence Berkeley National Laboratory"/>
            <person name="Harder C.B."/>
            <person name="Miyauchi S."/>
            <person name="Viragh M."/>
            <person name="Kuo A."/>
            <person name="Thoen E."/>
            <person name="Andreopoulos B."/>
            <person name="Lu D."/>
            <person name="Skrede I."/>
            <person name="Drula E."/>
            <person name="Henrissat B."/>
            <person name="Morin E."/>
            <person name="Kohler A."/>
            <person name="Barry K."/>
            <person name="LaButti K."/>
            <person name="Morin E."/>
            <person name="Salamov A."/>
            <person name="Lipzen A."/>
            <person name="Mereny Z."/>
            <person name="Hegedus B."/>
            <person name="Baldrian P."/>
            <person name="Stursova M."/>
            <person name="Weitz H."/>
            <person name="Taylor A."/>
            <person name="Grigoriev I.V."/>
            <person name="Nagy L.G."/>
            <person name="Martin F."/>
            <person name="Kauserud H."/>
        </authorList>
    </citation>
    <scope>NUCLEOTIDE SEQUENCE</scope>
    <source>
        <strain evidence="8">CBHHK173m</strain>
    </source>
</reference>
<dbReference type="GO" id="GO:0006882">
    <property type="term" value="P:intracellular zinc ion homeostasis"/>
    <property type="evidence" value="ECO:0007669"/>
    <property type="project" value="TreeGrafter"/>
</dbReference>
<dbReference type="InterPro" id="IPR004254">
    <property type="entry name" value="AdipoR/HlyIII-related"/>
</dbReference>
<feature type="binding site" evidence="5">
    <location>
        <position position="528"/>
    </location>
    <ligand>
        <name>Zn(2+)</name>
        <dbReference type="ChEBI" id="CHEBI:29105"/>
    </ligand>
</feature>
<keyword evidence="3 7" id="KW-1133">Transmembrane helix</keyword>
<keyword evidence="4 7" id="KW-0472">Membrane</keyword>
<feature type="region of interest" description="Disordered" evidence="6">
    <location>
        <begin position="1"/>
        <end position="31"/>
    </location>
</feature>
<keyword evidence="2 7" id="KW-0812">Transmembrane</keyword>
<proteinExistence type="predicted"/>
<comment type="caution">
    <text evidence="8">The sequence shown here is derived from an EMBL/GenBank/DDBJ whole genome shotgun (WGS) entry which is preliminary data.</text>
</comment>
<dbReference type="Proteomes" id="UP001222325">
    <property type="component" value="Unassembled WGS sequence"/>
</dbReference>
<dbReference type="PANTHER" id="PTHR20855:SF97">
    <property type="entry name" value="ADIPOR-LIKE RECEPTOR IZH3-RELATED"/>
    <property type="match status" value="1"/>
</dbReference>
<evidence type="ECO:0000313" key="8">
    <source>
        <dbReference type="EMBL" id="KAJ7091882.1"/>
    </source>
</evidence>
<keyword evidence="5" id="KW-0862">Zinc</keyword>
<feature type="transmembrane region" description="Helical" evidence="7">
    <location>
        <begin position="485"/>
        <end position="505"/>
    </location>
</feature>
<dbReference type="GO" id="GO:0046872">
    <property type="term" value="F:metal ion binding"/>
    <property type="evidence" value="ECO:0007669"/>
    <property type="project" value="UniProtKB-KW"/>
</dbReference>
<evidence type="ECO:0000256" key="3">
    <source>
        <dbReference type="ARBA" id="ARBA00022989"/>
    </source>
</evidence>
<evidence type="ECO:0000256" key="2">
    <source>
        <dbReference type="ARBA" id="ARBA00022692"/>
    </source>
</evidence>
<dbReference type="GO" id="GO:0016020">
    <property type="term" value="C:membrane"/>
    <property type="evidence" value="ECO:0007669"/>
    <property type="project" value="UniProtKB-SubCell"/>
</dbReference>
<dbReference type="AlphaFoldDB" id="A0AAD6U6C1"/>